<dbReference type="CDD" id="cd00090">
    <property type="entry name" value="HTH_ARSR"/>
    <property type="match status" value="1"/>
</dbReference>
<sequence>MKKCLIINDIDVLKSVSNPFRLDLIRRLFIEPKTGQMLADEMQLPRSKIHYHLNILITHGIIKICYEKKIKNIIHKYYAPTAQSLAVDEQILNYAINKQRKRHEP</sequence>
<dbReference type="AlphaFoldDB" id="A0A662Z429"/>
<proteinExistence type="predicted"/>
<keyword evidence="1" id="KW-0238">DNA-binding</keyword>
<keyword evidence="3" id="KW-1185">Reference proteome</keyword>
<accession>A0A662Z429</accession>
<gene>
    <name evidence="2" type="ORF">SAMN05192557_1087</name>
</gene>
<evidence type="ECO:0000256" key="1">
    <source>
        <dbReference type="ARBA" id="ARBA00023125"/>
    </source>
</evidence>
<name>A0A662Z429_9STAP</name>
<dbReference type="OrthoDB" id="1691727at2"/>
<protein>
    <submittedName>
        <fullName evidence="2">Regulatory protein, arsR family</fullName>
    </submittedName>
</protein>
<dbReference type="InterPro" id="IPR036388">
    <property type="entry name" value="WH-like_DNA-bd_sf"/>
</dbReference>
<organism evidence="2 3">
    <name type="scientific">Aliicoccus persicus</name>
    <dbReference type="NCBI Taxonomy" id="930138"/>
    <lineage>
        <taxon>Bacteria</taxon>
        <taxon>Bacillati</taxon>
        <taxon>Bacillota</taxon>
        <taxon>Bacilli</taxon>
        <taxon>Bacillales</taxon>
        <taxon>Staphylococcaceae</taxon>
        <taxon>Aliicoccus</taxon>
    </lineage>
</organism>
<dbReference type="EMBL" id="FOIT01000003">
    <property type="protein sequence ID" value="SEV98994.1"/>
    <property type="molecule type" value="Genomic_DNA"/>
</dbReference>
<reference evidence="2 3" key="1">
    <citation type="submission" date="2016-10" db="EMBL/GenBank/DDBJ databases">
        <authorList>
            <person name="Varghese N."/>
            <person name="Submissions S."/>
        </authorList>
    </citation>
    <scope>NUCLEOTIDE SEQUENCE [LARGE SCALE GENOMIC DNA]</scope>
    <source>
        <strain evidence="2 3">IBRC-M10081</strain>
    </source>
</reference>
<evidence type="ECO:0000313" key="3">
    <source>
        <dbReference type="Proteomes" id="UP000243605"/>
    </source>
</evidence>
<dbReference type="InterPro" id="IPR011991">
    <property type="entry name" value="ArsR-like_HTH"/>
</dbReference>
<dbReference type="Proteomes" id="UP000243605">
    <property type="component" value="Unassembled WGS sequence"/>
</dbReference>
<dbReference type="SUPFAM" id="SSF46785">
    <property type="entry name" value="Winged helix' DNA-binding domain"/>
    <property type="match status" value="1"/>
</dbReference>
<dbReference type="GO" id="GO:0003677">
    <property type="term" value="F:DNA binding"/>
    <property type="evidence" value="ECO:0007669"/>
    <property type="project" value="UniProtKB-KW"/>
</dbReference>
<dbReference type="RefSeq" id="WP_091474629.1">
    <property type="nucleotide sequence ID" value="NZ_FOIT01000003.1"/>
</dbReference>
<evidence type="ECO:0000313" key="2">
    <source>
        <dbReference type="EMBL" id="SEV98994.1"/>
    </source>
</evidence>
<dbReference type="Gene3D" id="1.10.10.10">
    <property type="entry name" value="Winged helix-like DNA-binding domain superfamily/Winged helix DNA-binding domain"/>
    <property type="match status" value="1"/>
</dbReference>
<dbReference type="InterPro" id="IPR036390">
    <property type="entry name" value="WH_DNA-bd_sf"/>
</dbReference>